<dbReference type="EMBL" id="JARK01001359">
    <property type="protein sequence ID" value="EYC19732.1"/>
    <property type="molecule type" value="Genomic_DNA"/>
</dbReference>
<name>A0A016UY77_9BILA</name>
<evidence type="ECO:0000313" key="3">
    <source>
        <dbReference type="Proteomes" id="UP000024635"/>
    </source>
</evidence>
<accession>A0A016UY77</accession>
<evidence type="ECO:0000256" key="1">
    <source>
        <dbReference type="SAM" id="SignalP"/>
    </source>
</evidence>
<feature type="chain" id="PRO_5001489369" description="Secreted protein" evidence="1">
    <location>
        <begin position="19"/>
        <end position="84"/>
    </location>
</feature>
<keyword evidence="3" id="KW-1185">Reference proteome</keyword>
<protein>
    <recommendedName>
        <fullName evidence="4">Secreted protein</fullName>
    </recommendedName>
</protein>
<organism evidence="2 3">
    <name type="scientific">Ancylostoma ceylanicum</name>
    <dbReference type="NCBI Taxonomy" id="53326"/>
    <lineage>
        <taxon>Eukaryota</taxon>
        <taxon>Metazoa</taxon>
        <taxon>Ecdysozoa</taxon>
        <taxon>Nematoda</taxon>
        <taxon>Chromadorea</taxon>
        <taxon>Rhabditida</taxon>
        <taxon>Rhabditina</taxon>
        <taxon>Rhabditomorpha</taxon>
        <taxon>Strongyloidea</taxon>
        <taxon>Ancylostomatidae</taxon>
        <taxon>Ancylostomatinae</taxon>
        <taxon>Ancylostoma</taxon>
    </lineage>
</organism>
<dbReference type="Proteomes" id="UP000024635">
    <property type="component" value="Unassembled WGS sequence"/>
</dbReference>
<proteinExistence type="predicted"/>
<gene>
    <name evidence="2" type="primary">Acey_s0023.g685</name>
    <name evidence="2" type="ORF">Y032_0023g685</name>
</gene>
<reference evidence="3" key="1">
    <citation type="journal article" date="2015" name="Nat. Genet.">
        <title>The genome and transcriptome of the zoonotic hookworm Ancylostoma ceylanicum identify infection-specific gene families.</title>
        <authorList>
            <person name="Schwarz E.M."/>
            <person name="Hu Y."/>
            <person name="Antoshechkin I."/>
            <person name="Miller M.M."/>
            <person name="Sternberg P.W."/>
            <person name="Aroian R.V."/>
        </authorList>
    </citation>
    <scope>NUCLEOTIDE SEQUENCE</scope>
    <source>
        <strain evidence="3">HY135</strain>
    </source>
</reference>
<comment type="caution">
    <text evidence="2">The sequence shown here is derived from an EMBL/GenBank/DDBJ whole genome shotgun (WGS) entry which is preliminary data.</text>
</comment>
<evidence type="ECO:0000313" key="2">
    <source>
        <dbReference type="EMBL" id="EYC19732.1"/>
    </source>
</evidence>
<dbReference type="AlphaFoldDB" id="A0A016UY77"/>
<feature type="signal peptide" evidence="1">
    <location>
        <begin position="1"/>
        <end position="18"/>
    </location>
</feature>
<keyword evidence="1" id="KW-0732">Signal</keyword>
<evidence type="ECO:0008006" key="4">
    <source>
        <dbReference type="Google" id="ProtNLM"/>
    </source>
</evidence>
<sequence length="84" mass="9576">MTVNIKLFFLWTTFLLSGHPSTPFQRQKTCVSATGQRVLLIAAKSSYEEFHGRKFLLVDLCKIERNFDVVPTLRFSPVSVLNVS</sequence>